<name>A0ACB7CGL1_9ASCO</name>
<reference evidence="1 2" key="1">
    <citation type="journal article" date="2021" name="Commun. Biol.">
        <title>Genomic insights into the host specific adaptation of the Pneumocystis genus.</title>
        <authorList>
            <person name="Cisse O.H."/>
            <person name="Ma L."/>
            <person name="Dekker J.P."/>
            <person name="Khil P.P."/>
            <person name="Youn J.-H."/>
            <person name="Brenchley J.M."/>
            <person name="Blair R."/>
            <person name="Pahar B."/>
            <person name="Chabe M."/>
            <person name="Van Rompay K.K.A."/>
            <person name="Keesler R."/>
            <person name="Sukura A."/>
            <person name="Hirsch V."/>
            <person name="Kutty G."/>
            <person name="Liu Y."/>
            <person name="Peng L."/>
            <person name="Chen J."/>
            <person name="Song J."/>
            <person name="Weissenbacher-Lang C."/>
            <person name="Xu J."/>
            <person name="Upham N.S."/>
            <person name="Stajich J.E."/>
            <person name="Cuomo C.A."/>
            <person name="Cushion M.T."/>
            <person name="Kovacs J.A."/>
        </authorList>
    </citation>
    <scope>NUCLEOTIDE SEQUENCE [LARGE SCALE GENOMIC DNA]</scope>
    <source>
        <strain evidence="1 2">RABM</strain>
    </source>
</reference>
<comment type="caution">
    <text evidence="1">The sequence shown here is derived from an EMBL/GenBank/DDBJ whole genome shotgun (WGS) entry which is preliminary data.</text>
</comment>
<dbReference type="Proteomes" id="UP000768646">
    <property type="component" value="Unassembled WGS sequence"/>
</dbReference>
<evidence type="ECO:0000313" key="2">
    <source>
        <dbReference type="Proteomes" id="UP000768646"/>
    </source>
</evidence>
<protein>
    <submittedName>
        <fullName evidence="1">Uncharacterized protein</fullName>
    </submittedName>
</protein>
<gene>
    <name evidence="1" type="ORF">PORY_000206</name>
</gene>
<keyword evidence="2" id="KW-1185">Reference proteome</keyword>
<dbReference type="EMBL" id="JABTEG010000001">
    <property type="protein sequence ID" value="KAG4306218.1"/>
    <property type="molecule type" value="Genomic_DNA"/>
</dbReference>
<evidence type="ECO:0000313" key="1">
    <source>
        <dbReference type="EMBL" id="KAG4306218.1"/>
    </source>
</evidence>
<proteinExistence type="predicted"/>
<sequence length="250" mass="28043">MLRRFFVGGNFKANGTTESITKIVDFLNDSKFDPNVDIVICPPALYLDYVRKRLRRDIGVSAQNVHKGPSGPYTGEISVEQLKDCEVLWTIIGHSERRRYFNENDDLIALKTKYALENGISVILCIGEDLEEYKLGRTIDVITLQLQGIFQCVTDWSNLVIAYEPVWAIGTGNAASPEEAQSVHEKIRLLLKKNLGEQSKYIRIIYGGSVTSKNAKELSKMNDIDGFLVGGASLKPEFKDIINVNLEDLI</sequence>
<accession>A0ACB7CGL1</accession>
<organism evidence="1 2">
    <name type="scientific">Pneumocystis oryctolagi</name>
    <dbReference type="NCBI Taxonomy" id="42067"/>
    <lineage>
        <taxon>Eukaryota</taxon>
        <taxon>Fungi</taxon>
        <taxon>Dikarya</taxon>
        <taxon>Ascomycota</taxon>
        <taxon>Taphrinomycotina</taxon>
        <taxon>Pneumocystomycetes</taxon>
        <taxon>Pneumocystaceae</taxon>
        <taxon>Pneumocystis</taxon>
    </lineage>
</organism>